<evidence type="ECO:0000313" key="3">
    <source>
        <dbReference type="Proteomes" id="UP000199382"/>
    </source>
</evidence>
<organism evidence="2 3">
    <name type="scientific">Aliiruegeria lutimaris</name>
    <dbReference type="NCBI Taxonomy" id="571298"/>
    <lineage>
        <taxon>Bacteria</taxon>
        <taxon>Pseudomonadati</taxon>
        <taxon>Pseudomonadota</taxon>
        <taxon>Alphaproteobacteria</taxon>
        <taxon>Rhodobacterales</taxon>
        <taxon>Roseobacteraceae</taxon>
        <taxon>Aliiruegeria</taxon>
    </lineage>
</organism>
<proteinExistence type="predicted"/>
<sequence length="55" mass="6420">MKMLKVEQVAKELQLSVRTVRRLIEEGVIPVHRIGRSVRVSEDDLKRYIASCRQV</sequence>
<dbReference type="AlphaFoldDB" id="A0A1G9DMJ4"/>
<dbReference type="OrthoDB" id="5459819at2"/>
<gene>
    <name evidence="2" type="ORF">SAMN04488026_104818</name>
</gene>
<evidence type="ECO:0000259" key="1">
    <source>
        <dbReference type="Pfam" id="PF12728"/>
    </source>
</evidence>
<accession>A0A1G9DMJ4</accession>
<dbReference type="STRING" id="571298.SAMN04488026_104818"/>
<dbReference type="InterPro" id="IPR010093">
    <property type="entry name" value="SinI_DNA-bd"/>
</dbReference>
<dbReference type="Gene3D" id="1.10.1660.10">
    <property type="match status" value="1"/>
</dbReference>
<name>A0A1G9DMJ4_9RHOB</name>
<dbReference type="Proteomes" id="UP000199382">
    <property type="component" value="Unassembled WGS sequence"/>
</dbReference>
<reference evidence="2 3" key="1">
    <citation type="submission" date="2016-10" db="EMBL/GenBank/DDBJ databases">
        <authorList>
            <person name="de Groot N.N."/>
        </authorList>
    </citation>
    <scope>NUCLEOTIDE SEQUENCE [LARGE SCALE GENOMIC DNA]</scope>
    <source>
        <strain evidence="2 3">DSM 25294</strain>
    </source>
</reference>
<dbReference type="GO" id="GO:0003677">
    <property type="term" value="F:DNA binding"/>
    <property type="evidence" value="ECO:0007669"/>
    <property type="project" value="InterPro"/>
</dbReference>
<dbReference type="InterPro" id="IPR009061">
    <property type="entry name" value="DNA-bd_dom_put_sf"/>
</dbReference>
<dbReference type="SUPFAM" id="SSF46955">
    <property type="entry name" value="Putative DNA-binding domain"/>
    <property type="match status" value="1"/>
</dbReference>
<feature type="domain" description="Helix-turn-helix" evidence="1">
    <location>
        <begin position="3"/>
        <end position="53"/>
    </location>
</feature>
<dbReference type="EMBL" id="FNEK01000048">
    <property type="protein sequence ID" value="SDK64995.1"/>
    <property type="molecule type" value="Genomic_DNA"/>
</dbReference>
<keyword evidence="3" id="KW-1185">Reference proteome</keyword>
<dbReference type="Pfam" id="PF12728">
    <property type="entry name" value="HTH_17"/>
    <property type="match status" value="1"/>
</dbReference>
<dbReference type="InterPro" id="IPR041657">
    <property type="entry name" value="HTH_17"/>
</dbReference>
<protein>
    <submittedName>
        <fullName evidence="2">DNA binding domain-containing protein, excisionase family</fullName>
    </submittedName>
</protein>
<dbReference type="RefSeq" id="WP_082739240.1">
    <property type="nucleotide sequence ID" value="NZ_FNEK01000048.1"/>
</dbReference>
<dbReference type="NCBIfam" id="TIGR01764">
    <property type="entry name" value="excise"/>
    <property type="match status" value="1"/>
</dbReference>
<evidence type="ECO:0000313" key="2">
    <source>
        <dbReference type="EMBL" id="SDK64995.1"/>
    </source>
</evidence>